<evidence type="ECO:0000256" key="6">
    <source>
        <dbReference type="SAM" id="Phobius"/>
    </source>
</evidence>
<dbReference type="Proteomes" id="UP000191285">
    <property type="component" value="Unassembled WGS sequence"/>
</dbReference>
<feature type="transmembrane region" description="Helical" evidence="6">
    <location>
        <begin position="641"/>
        <end position="661"/>
    </location>
</feature>
<evidence type="ECO:0000256" key="3">
    <source>
        <dbReference type="ARBA" id="ARBA00022989"/>
    </source>
</evidence>
<dbReference type="EMBL" id="MLKD01000005">
    <property type="protein sequence ID" value="OQE26750.1"/>
    <property type="molecule type" value="Genomic_DNA"/>
</dbReference>
<feature type="domain" description="Calcineurin-like phosphoesterase" evidence="7">
    <location>
        <begin position="119"/>
        <end position="320"/>
    </location>
</feature>
<dbReference type="InterPro" id="IPR004843">
    <property type="entry name" value="Calcineurin-like_PHP"/>
</dbReference>
<dbReference type="Pfam" id="PF00149">
    <property type="entry name" value="Metallophos"/>
    <property type="match status" value="1"/>
</dbReference>
<feature type="region of interest" description="Disordered" evidence="5">
    <location>
        <begin position="585"/>
        <end position="604"/>
    </location>
</feature>
<keyword evidence="9" id="KW-1185">Reference proteome</keyword>
<dbReference type="GO" id="GO:0016787">
    <property type="term" value="F:hydrolase activity"/>
    <property type="evidence" value="ECO:0007669"/>
    <property type="project" value="InterPro"/>
</dbReference>
<dbReference type="GO" id="GO:0016020">
    <property type="term" value="C:membrane"/>
    <property type="evidence" value="ECO:0007669"/>
    <property type="project" value="UniProtKB-SubCell"/>
</dbReference>
<feature type="compositionally biased region" description="Low complexity" evidence="5">
    <location>
        <begin position="286"/>
        <end position="300"/>
    </location>
</feature>
<comment type="subcellular location">
    <subcellularLocation>
        <location evidence="1">Membrane</location>
        <topology evidence="1">Multi-pass membrane protein</topology>
    </subcellularLocation>
</comment>
<dbReference type="AlphaFoldDB" id="A0A1V6TLE6"/>
<dbReference type="PANTHER" id="PTHR13315">
    <property type="entry name" value="METALLO PHOSPHOESTERASE RELATED"/>
    <property type="match status" value="1"/>
</dbReference>
<feature type="compositionally biased region" description="Low complexity" evidence="5">
    <location>
        <begin position="566"/>
        <end position="580"/>
    </location>
</feature>
<evidence type="ECO:0000256" key="1">
    <source>
        <dbReference type="ARBA" id="ARBA00004141"/>
    </source>
</evidence>
<feature type="transmembrane region" description="Helical" evidence="6">
    <location>
        <begin position="515"/>
        <end position="535"/>
    </location>
</feature>
<accession>A0A1V6TLE6</accession>
<dbReference type="InterPro" id="IPR029052">
    <property type="entry name" value="Metallo-depent_PP-like"/>
</dbReference>
<proteinExistence type="predicted"/>
<organism evidence="8 9">
    <name type="scientific">Penicillium steckii</name>
    <dbReference type="NCBI Taxonomy" id="303698"/>
    <lineage>
        <taxon>Eukaryota</taxon>
        <taxon>Fungi</taxon>
        <taxon>Dikarya</taxon>
        <taxon>Ascomycota</taxon>
        <taxon>Pezizomycotina</taxon>
        <taxon>Eurotiomycetes</taxon>
        <taxon>Eurotiomycetidae</taxon>
        <taxon>Eurotiales</taxon>
        <taxon>Aspergillaceae</taxon>
        <taxon>Penicillium</taxon>
    </lineage>
</organism>
<name>A0A1V6TLE6_9EURO</name>
<evidence type="ECO:0000259" key="7">
    <source>
        <dbReference type="Pfam" id="PF00149"/>
    </source>
</evidence>
<comment type="caution">
    <text evidence="8">The sequence shown here is derived from an EMBL/GenBank/DDBJ whole genome shotgun (WGS) entry which is preliminary data.</text>
</comment>
<dbReference type="GO" id="GO:0006506">
    <property type="term" value="P:GPI anchor biosynthetic process"/>
    <property type="evidence" value="ECO:0007669"/>
    <property type="project" value="InterPro"/>
</dbReference>
<dbReference type="InterPro" id="IPR033308">
    <property type="entry name" value="PGAP5/Cdc1/Ted1"/>
</dbReference>
<evidence type="ECO:0000256" key="2">
    <source>
        <dbReference type="ARBA" id="ARBA00022692"/>
    </source>
</evidence>
<dbReference type="GO" id="GO:0005783">
    <property type="term" value="C:endoplasmic reticulum"/>
    <property type="evidence" value="ECO:0007669"/>
    <property type="project" value="TreeGrafter"/>
</dbReference>
<sequence>MSYAYPRSTGASSLPSYQSSSSQLPSYISQALNRVPGAKQWVEDGVESIRSQRPRGRGDFQTSTMRTLKRLFTVANGVILMWMFTLWWGERTVFQEHIDACVWDNWEHWPQHATPHHVAFVADPQLVDPHTYPGRPWPLSTLTVKYTDQYLRRSFSSIQKNLVPDSVLFLGDLFDGGREWATRTTTSPEDRYKKIDDTFWRKEYRRFVKIFIDPWLGQDISPSDGRGRKMIASLPGNHDLGFGNGVLEPVRDRFQSYFGDSNRVDVIGNHTFVSIDTVSLSAMDQPDPLTGSTTPTSSDDPQNRPIWKDADEFLDKIPMNKAKAEMEEIMMLQNKTNSANVKFDHHVVDATENSIYHKPNPKSKGFPTILLTHVPLYRQAATPCGPLRERYPPSGPDLEEDEPNSLKIQGGYQYQNVLTTKISTELVSKAGPNVVQVYSGDDHDYCEVVHREFNGSPNEITVKSLSWAMGVRRPGFVLTSLWNPIDPITGDSLQNDSPLTIQNHLCLLPDQLGIFIHYGCVLLASIVILFINSIYHVKFSPDSLSNGSVLPLSERRSYSPRHQYQTSGTSSSTLSSPGGLASRNGNNALPRYPTSGGVPGAKITHDTHQGLDRAEMKDKPMFSPAQPKGLRQTAVFICRDLMQSIKFVASTVLLIYFFLIWRW</sequence>
<feature type="region of interest" description="Disordered" evidence="5">
    <location>
        <begin position="557"/>
        <end position="580"/>
    </location>
</feature>
<dbReference type="SUPFAM" id="SSF56300">
    <property type="entry name" value="Metallo-dependent phosphatases"/>
    <property type="match status" value="1"/>
</dbReference>
<feature type="transmembrane region" description="Helical" evidence="6">
    <location>
        <begin position="71"/>
        <end position="89"/>
    </location>
</feature>
<keyword evidence="3 6" id="KW-1133">Transmembrane helix</keyword>
<reference evidence="9" key="1">
    <citation type="journal article" date="2017" name="Nat. Microbiol.">
        <title>Global analysis of biosynthetic gene clusters reveals vast potential of secondary metabolite production in Penicillium species.</title>
        <authorList>
            <person name="Nielsen J.C."/>
            <person name="Grijseels S."/>
            <person name="Prigent S."/>
            <person name="Ji B."/>
            <person name="Dainat J."/>
            <person name="Nielsen K.F."/>
            <person name="Frisvad J.C."/>
            <person name="Workman M."/>
            <person name="Nielsen J."/>
        </authorList>
    </citation>
    <scope>NUCLEOTIDE SEQUENCE [LARGE SCALE GENOMIC DNA]</scope>
    <source>
        <strain evidence="9">IBT 24891</strain>
    </source>
</reference>
<evidence type="ECO:0000256" key="4">
    <source>
        <dbReference type="ARBA" id="ARBA00023136"/>
    </source>
</evidence>
<dbReference type="PANTHER" id="PTHR13315:SF4">
    <property type="entry name" value="METALLOPHOSPHOESTERASE, ISOFORM E"/>
    <property type="match status" value="1"/>
</dbReference>
<evidence type="ECO:0000313" key="8">
    <source>
        <dbReference type="EMBL" id="OQE26750.1"/>
    </source>
</evidence>
<feature type="region of interest" description="Disordered" evidence="5">
    <location>
        <begin position="283"/>
        <end position="306"/>
    </location>
</feature>
<evidence type="ECO:0000256" key="5">
    <source>
        <dbReference type="SAM" id="MobiDB-lite"/>
    </source>
</evidence>
<evidence type="ECO:0000313" key="9">
    <source>
        <dbReference type="Proteomes" id="UP000191285"/>
    </source>
</evidence>
<keyword evidence="2 6" id="KW-0812">Transmembrane</keyword>
<dbReference type="OrthoDB" id="5977743at2759"/>
<protein>
    <recommendedName>
        <fullName evidence="7">Calcineurin-like phosphoesterase domain-containing protein</fullName>
    </recommendedName>
</protein>
<dbReference type="STRING" id="303698.A0A1V6TLE6"/>
<keyword evidence="4 6" id="KW-0472">Membrane</keyword>
<gene>
    <name evidence="8" type="ORF">PENSTE_c005G06433</name>
</gene>